<dbReference type="PANTHER" id="PTHR30273">
    <property type="entry name" value="PERIPLASMIC SIGNAL SENSOR AND SIGMA FACTOR ACTIVATOR FECR-RELATED"/>
    <property type="match status" value="1"/>
</dbReference>
<dbReference type="InterPro" id="IPR032508">
    <property type="entry name" value="FecR_C"/>
</dbReference>
<dbReference type="GO" id="GO:0016989">
    <property type="term" value="F:sigma factor antagonist activity"/>
    <property type="evidence" value="ECO:0007669"/>
    <property type="project" value="TreeGrafter"/>
</dbReference>
<dbReference type="RefSeq" id="WP_090626427.1">
    <property type="nucleotide sequence ID" value="NZ_FOQO01000004.1"/>
</dbReference>
<dbReference type="STRING" id="1477437.SAMN05444682_104160"/>
<dbReference type="InterPro" id="IPR006860">
    <property type="entry name" value="FecR"/>
</dbReference>
<dbReference type="PANTHER" id="PTHR30273:SF2">
    <property type="entry name" value="PROTEIN FECR"/>
    <property type="match status" value="1"/>
</dbReference>
<keyword evidence="1" id="KW-1133">Transmembrane helix</keyword>
<name>A0A1I3INA3_9SPHI</name>
<feature type="domain" description="Protein FecR C-terminal" evidence="3">
    <location>
        <begin position="279"/>
        <end position="348"/>
    </location>
</feature>
<dbReference type="Proteomes" id="UP000198670">
    <property type="component" value="Unassembled WGS sequence"/>
</dbReference>
<evidence type="ECO:0000259" key="3">
    <source>
        <dbReference type="Pfam" id="PF16344"/>
    </source>
</evidence>
<accession>A0A1I3INA3</accession>
<evidence type="ECO:0000256" key="1">
    <source>
        <dbReference type="SAM" id="Phobius"/>
    </source>
</evidence>
<dbReference type="Gene3D" id="2.60.120.1440">
    <property type="match status" value="1"/>
</dbReference>
<keyword evidence="1" id="KW-0472">Membrane</keyword>
<evidence type="ECO:0000313" key="4">
    <source>
        <dbReference type="EMBL" id="SFI49458.1"/>
    </source>
</evidence>
<protein>
    <submittedName>
        <fullName evidence="4">FecR family protein</fullName>
    </submittedName>
</protein>
<sequence>MDKEVFLQLLSRKLSGSLPPEEERKLGEILDTHTDYKRQAEVLELYFQTKRRPTMAHRIKLAGLWEAIEAEESEASQKVVHESADQEASPDRISKRGSWLRLAAMILFCLGMGITLYWYFQTPAEPAFAEIKTEADRQFITLADGTFIVLDPSSTLRYNADFGKHDRAIKLDGEAYFEVAKNNALPLVVHAGQLQVRVVGTTFQVRAYEDAPSATVALLEGVVEVSGIPDRTKGQTSAVRLYPMQQLEVRQNQTQAALTSFSKDSLLNELGWWPTADSLTFHVETLGAVLRRISKKFKVQFIVRPKKLNDVRFTGAFSDDTSLENVLKVLQAAYPFTYRFETENRIVIE</sequence>
<organism evidence="4 5">
    <name type="scientific">Parapedobacter indicus</name>
    <dbReference type="NCBI Taxonomy" id="1477437"/>
    <lineage>
        <taxon>Bacteria</taxon>
        <taxon>Pseudomonadati</taxon>
        <taxon>Bacteroidota</taxon>
        <taxon>Sphingobacteriia</taxon>
        <taxon>Sphingobacteriales</taxon>
        <taxon>Sphingobacteriaceae</taxon>
        <taxon>Parapedobacter</taxon>
    </lineage>
</organism>
<dbReference type="Gene3D" id="3.55.50.30">
    <property type="match status" value="1"/>
</dbReference>
<dbReference type="Pfam" id="PF04773">
    <property type="entry name" value="FecR"/>
    <property type="match status" value="1"/>
</dbReference>
<keyword evidence="5" id="KW-1185">Reference proteome</keyword>
<feature type="domain" description="FecR protein" evidence="2">
    <location>
        <begin position="131"/>
        <end position="224"/>
    </location>
</feature>
<dbReference type="PIRSF" id="PIRSF018266">
    <property type="entry name" value="FecR"/>
    <property type="match status" value="1"/>
</dbReference>
<evidence type="ECO:0000313" key="5">
    <source>
        <dbReference type="Proteomes" id="UP000198670"/>
    </source>
</evidence>
<reference evidence="4 5" key="1">
    <citation type="submission" date="2016-10" db="EMBL/GenBank/DDBJ databases">
        <authorList>
            <person name="de Groot N.N."/>
        </authorList>
    </citation>
    <scope>NUCLEOTIDE SEQUENCE [LARGE SCALE GENOMIC DNA]</scope>
    <source>
        <strain evidence="4 5">RK1</strain>
    </source>
</reference>
<dbReference type="OrthoDB" id="1523735at2"/>
<dbReference type="AlphaFoldDB" id="A0A1I3INA3"/>
<dbReference type="EMBL" id="FOQO01000004">
    <property type="protein sequence ID" value="SFI49458.1"/>
    <property type="molecule type" value="Genomic_DNA"/>
</dbReference>
<dbReference type="Pfam" id="PF16344">
    <property type="entry name" value="FecR_C"/>
    <property type="match status" value="1"/>
</dbReference>
<gene>
    <name evidence="4" type="ORF">SAMN05444682_104160</name>
</gene>
<keyword evidence="1" id="KW-0812">Transmembrane</keyword>
<feature type="transmembrane region" description="Helical" evidence="1">
    <location>
        <begin position="99"/>
        <end position="120"/>
    </location>
</feature>
<evidence type="ECO:0000259" key="2">
    <source>
        <dbReference type="Pfam" id="PF04773"/>
    </source>
</evidence>
<dbReference type="InterPro" id="IPR012373">
    <property type="entry name" value="Ferrdict_sens_TM"/>
</dbReference>
<proteinExistence type="predicted"/>